<evidence type="ECO:0000256" key="4">
    <source>
        <dbReference type="ARBA" id="ARBA00023008"/>
    </source>
</evidence>
<evidence type="ECO:0000256" key="1">
    <source>
        <dbReference type="ARBA" id="ARBA00004196"/>
    </source>
</evidence>
<proteinExistence type="predicted"/>
<name>A0A849AHT2_9MICO</name>
<feature type="signal peptide" evidence="7">
    <location>
        <begin position="1"/>
        <end position="27"/>
    </location>
</feature>
<dbReference type="SUPFAM" id="SSF81296">
    <property type="entry name" value="E set domains"/>
    <property type="match status" value="1"/>
</dbReference>
<dbReference type="InterPro" id="IPR014755">
    <property type="entry name" value="Cu-Rt/internalin_Ig-like"/>
</dbReference>
<dbReference type="RefSeq" id="WP_171153069.1">
    <property type="nucleotide sequence ID" value="NZ_JABENB010000001.1"/>
</dbReference>
<keyword evidence="4" id="KW-0186">Copper</keyword>
<evidence type="ECO:0000256" key="5">
    <source>
        <dbReference type="SAM" id="MobiDB-lite"/>
    </source>
</evidence>
<protein>
    <submittedName>
        <fullName evidence="9">Copper resistance protein CopC</fullName>
    </submittedName>
</protein>
<dbReference type="InterPro" id="IPR007348">
    <property type="entry name" value="CopC_dom"/>
</dbReference>
<comment type="caution">
    <text evidence="9">The sequence shown here is derived from an EMBL/GenBank/DDBJ whole genome shotgun (WGS) entry which is preliminary data.</text>
</comment>
<evidence type="ECO:0000256" key="6">
    <source>
        <dbReference type="SAM" id="Phobius"/>
    </source>
</evidence>
<dbReference type="GO" id="GO:0042597">
    <property type="term" value="C:periplasmic space"/>
    <property type="evidence" value="ECO:0007669"/>
    <property type="project" value="InterPro"/>
</dbReference>
<feature type="compositionally biased region" description="Low complexity" evidence="5">
    <location>
        <begin position="128"/>
        <end position="160"/>
    </location>
</feature>
<dbReference type="EMBL" id="JABENB010000001">
    <property type="protein sequence ID" value="NNG38851.1"/>
    <property type="molecule type" value="Genomic_DNA"/>
</dbReference>
<dbReference type="PANTHER" id="PTHR34820">
    <property type="entry name" value="INNER MEMBRANE PROTEIN YEBZ"/>
    <property type="match status" value="1"/>
</dbReference>
<feature type="compositionally biased region" description="Polar residues" evidence="5">
    <location>
        <begin position="161"/>
        <end position="176"/>
    </location>
</feature>
<keyword evidence="6" id="KW-0812">Transmembrane</keyword>
<dbReference type="GO" id="GO:0030313">
    <property type="term" value="C:cell envelope"/>
    <property type="evidence" value="ECO:0007669"/>
    <property type="project" value="UniProtKB-SubCell"/>
</dbReference>
<evidence type="ECO:0000259" key="8">
    <source>
        <dbReference type="Pfam" id="PF04234"/>
    </source>
</evidence>
<keyword evidence="6" id="KW-1133">Transmembrane helix</keyword>
<organism evidence="9 10">
    <name type="scientific">Flexivirga aerilata</name>
    <dbReference type="NCBI Taxonomy" id="1656889"/>
    <lineage>
        <taxon>Bacteria</taxon>
        <taxon>Bacillati</taxon>
        <taxon>Actinomycetota</taxon>
        <taxon>Actinomycetes</taxon>
        <taxon>Micrococcales</taxon>
        <taxon>Dermacoccaceae</taxon>
        <taxon>Flexivirga</taxon>
    </lineage>
</organism>
<dbReference type="InterPro" id="IPR014756">
    <property type="entry name" value="Ig_E-set"/>
</dbReference>
<feature type="chain" id="PRO_5032436339" evidence="7">
    <location>
        <begin position="28"/>
        <end position="211"/>
    </location>
</feature>
<dbReference type="PANTHER" id="PTHR34820:SF4">
    <property type="entry name" value="INNER MEMBRANE PROTEIN YEBZ"/>
    <property type="match status" value="1"/>
</dbReference>
<keyword evidence="6" id="KW-0472">Membrane</keyword>
<feature type="domain" description="CopC" evidence="8">
    <location>
        <begin position="28"/>
        <end position="121"/>
    </location>
</feature>
<sequence>MSRRLLALLLTPVLAVLWFTGTGTALAHDELTSTTPSKGATVATAPQEVTLTFSDTVRTTGTAIVVKGPDGAEVQQGSPQVSGAKVTQPLKAGLPAGTFQVVWRAGSADGHPISGNFAFTVTGGASSSSTAATNSAVPPATGSSAASGSGGTVSSSASTSYLSPVPTSQTPTDSTNNQPWLIAGGVVLGLLVIGGVVAMLRTRARGDNADL</sequence>
<evidence type="ECO:0000313" key="9">
    <source>
        <dbReference type="EMBL" id="NNG38851.1"/>
    </source>
</evidence>
<keyword evidence="3 7" id="KW-0732">Signal</keyword>
<evidence type="ECO:0000256" key="3">
    <source>
        <dbReference type="ARBA" id="ARBA00022729"/>
    </source>
</evidence>
<dbReference type="GO" id="GO:0005507">
    <property type="term" value="F:copper ion binding"/>
    <property type="evidence" value="ECO:0007669"/>
    <property type="project" value="InterPro"/>
</dbReference>
<feature type="transmembrane region" description="Helical" evidence="6">
    <location>
        <begin position="180"/>
        <end position="200"/>
    </location>
</feature>
<evidence type="ECO:0000256" key="7">
    <source>
        <dbReference type="SAM" id="SignalP"/>
    </source>
</evidence>
<dbReference type="InterPro" id="IPR032694">
    <property type="entry name" value="CopC/D"/>
</dbReference>
<accession>A0A849AHT2</accession>
<reference evidence="9 10" key="1">
    <citation type="submission" date="2020-05" db="EMBL/GenBank/DDBJ databases">
        <title>Flexivirga sp. ID2601S isolated from air conditioner.</title>
        <authorList>
            <person name="Kim D.H."/>
        </authorList>
    </citation>
    <scope>NUCLEOTIDE SEQUENCE [LARGE SCALE GENOMIC DNA]</scope>
    <source>
        <strain evidence="9 10">ID2601S</strain>
    </source>
</reference>
<dbReference type="Proteomes" id="UP000557772">
    <property type="component" value="Unassembled WGS sequence"/>
</dbReference>
<dbReference type="AlphaFoldDB" id="A0A849AHT2"/>
<dbReference type="GO" id="GO:0006825">
    <property type="term" value="P:copper ion transport"/>
    <property type="evidence" value="ECO:0007669"/>
    <property type="project" value="InterPro"/>
</dbReference>
<comment type="subcellular location">
    <subcellularLocation>
        <location evidence="1">Cell envelope</location>
    </subcellularLocation>
</comment>
<evidence type="ECO:0000256" key="2">
    <source>
        <dbReference type="ARBA" id="ARBA00022723"/>
    </source>
</evidence>
<keyword evidence="10" id="KW-1185">Reference proteome</keyword>
<dbReference type="GO" id="GO:0005886">
    <property type="term" value="C:plasma membrane"/>
    <property type="evidence" value="ECO:0007669"/>
    <property type="project" value="TreeGrafter"/>
</dbReference>
<feature type="region of interest" description="Disordered" evidence="5">
    <location>
        <begin position="128"/>
        <end position="176"/>
    </location>
</feature>
<dbReference type="GO" id="GO:0046688">
    <property type="term" value="P:response to copper ion"/>
    <property type="evidence" value="ECO:0007669"/>
    <property type="project" value="InterPro"/>
</dbReference>
<dbReference type="Gene3D" id="2.60.40.1220">
    <property type="match status" value="1"/>
</dbReference>
<gene>
    <name evidence="9" type="ORF">HJ588_06120</name>
</gene>
<dbReference type="Pfam" id="PF04234">
    <property type="entry name" value="CopC"/>
    <property type="match status" value="1"/>
</dbReference>
<keyword evidence="2" id="KW-0479">Metal-binding</keyword>
<evidence type="ECO:0000313" key="10">
    <source>
        <dbReference type="Proteomes" id="UP000557772"/>
    </source>
</evidence>